<comment type="caution">
    <text evidence="1">The sequence shown here is derived from an EMBL/GenBank/DDBJ whole genome shotgun (WGS) entry which is preliminary data.</text>
</comment>
<gene>
    <name evidence="1" type="ORF">Cba03nite_35110</name>
</gene>
<dbReference type="PANTHER" id="PTHR40053:SF1">
    <property type="entry name" value="SPORULATION-CONTROL PROTEIN SPO0M"/>
    <property type="match status" value="1"/>
</dbReference>
<sequence>MVFKKLLAGLGLGGVEVDTVLSPQPAVPGGQLHGQVNLRAKSDTDITAIWLLLVANTPFGEVELGRQQVAAGMRVAGGQTPSVPFALAVPAFVPFTALYGKGLPGGGVGVRTEVQVAPGSAKGDWDPARLDASPAHQQIIDALGTIGCRFVRNELRPGASAGLPVPVAQAVTFYAPIPEGQQPGPHIPQLTFTFTAAGETLVVLAELTSRPGSADRHELSPADVAGLSAEGGWIAEVDRWVTTVLDKLGQAPAAAPGSFMQPAPAQPYGHTPGYGQPGYGHAAKGYAYGGHGHHGYSGYKYGGYHGKPSMAGAVAAGVGGAALGFLGGMVIGDMISDAFEPDIAEAIEDPAAAAEDFAGYDDGGFGFDDGGGGGDFGEF</sequence>
<evidence type="ECO:0008006" key="3">
    <source>
        <dbReference type="Google" id="ProtNLM"/>
    </source>
</evidence>
<reference evidence="1 2" key="1">
    <citation type="submission" date="2021-01" db="EMBL/GenBank/DDBJ databases">
        <title>Whole genome shotgun sequence of Catellatospora bangladeshensis NBRC 107357.</title>
        <authorList>
            <person name="Komaki H."/>
            <person name="Tamura T."/>
        </authorList>
    </citation>
    <scope>NUCLEOTIDE SEQUENCE [LARGE SCALE GENOMIC DNA]</scope>
    <source>
        <strain evidence="1 2">NBRC 107357</strain>
    </source>
</reference>
<dbReference type="InterPro" id="IPR009776">
    <property type="entry name" value="Spore_0_M"/>
</dbReference>
<name>A0A8J3JKJ1_9ACTN</name>
<keyword evidence="2" id="KW-1185">Reference proteome</keyword>
<evidence type="ECO:0000313" key="2">
    <source>
        <dbReference type="Proteomes" id="UP000601223"/>
    </source>
</evidence>
<dbReference type="PANTHER" id="PTHR40053">
    <property type="entry name" value="SPORULATION-CONTROL PROTEIN SPO0M"/>
    <property type="match status" value="1"/>
</dbReference>
<evidence type="ECO:0000313" key="1">
    <source>
        <dbReference type="EMBL" id="GIF82162.1"/>
    </source>
</evidence>
<proteinExistence type="predicted"/>
<dbReference type="EMBL" id="BONF01000018">
    <property type="protein sequence ID" value="GIF82162.1"/>
    <property type="molecule type" value="Genomic_DNA"/>
</dbReference>
<dbReference type="Proteomes" id="UP000601223">
    <property type="component" value="Unassembled WGS sequence"/>
</dbReference>
<accession>A0A8J3JKJ1</accession>
<dbReference type="AlphaFoldDB" id="A0A8J3JKJ1"/>
<organism evidence="1 2">
    <name type="scientific">Catellatospora bangladeshensis</name>
    <dbReference type="NCBI Taxonomy" id="310355"/>
    <lineage>
        <taxon>Bacteria</taxon>
        <taxon>Bacillati</taxon>
        <taxon>Actinomycetota</taxon>
        <taxon>Actinomycetes</taxon>
        <taxon>Micromonosporales</taxon>
        <taxon>Micromonosporaceae</taxon>
        <taxon>Catellatospora</taxon>
    </lineage>
</organism>
<protein>
    <recommendedName>
        <fullName evidence="3">Sporulation protein</fullName>
    </recommendedName>
</protein>
<dbReference type="RefSeq" id="WP_203746975.1">
    <property type="nucleotide sequence ID" value="NZ_BONF01000018.1"/>
</dbReference>
<dbReference type="Pfam" id="PF07070">
    <property type="entry name" value="Spo0M"/>
    <property type="match status" value="1"/>
</dbReference>